<keyword evidence="6" id="KW-0281">Fimbrium</keyword>
<dbReference type="GO" id="GO:0043107">
    <property type="term" value="P:type IV pilus-dependent motility"/>
    <property type="evidence" value="ECO:0007669"/>
    <property type="project" value="TreeGrafter"/>
</dbReference>
<feature type="region of interest" description="Disordered" evidence="7">
    <location>
        <begin position="129"/>
        <end position="156"/>
    </location>
</feature>
<evidence type="ECO:0000256" key="8">
    <source>
        <dbReference type="SAM" id="Phobius"/>
    </source>
</evidence>
<dbReference type="InterPro" id="IPR001082">
    <property type="entry name" value="Pilin"/>
</dbReference>
<accession>C0ENU0</accession>
<keyword evidence="10" id="KW-1185">Reference proteome</keyword>
<evidence type="ECO:0000256" key="4">
    <source>
        <dbReference type="ARBA" id="ARBA00022889"/>
    </source>
</evidence>
<dbReference type="NCBIfam" id="TIGR02532">
    <property type="entry name" value="IV_pilin_GFxxxE"/>
    <property type="match status" value="1"/>
</dbReference>
<reference evidence="9 10" key="1">
    <citation type="submission" date="2009-01" db="EMBL/GenBank/DDBJ databases">
        <authorList>
            <person name="Fulton L."/>
            <person name="Clifton S."/>
            <person name="Chinwalla A.T."/>
            <person name="Mitreva M."/>
            <person name="Sodergren E."/>
            <person name="Weinstock G."/>
            <person name="Clifton S."/>
            <person name="Dooling D.J."/>
            <person name="Fulton B."/>
            <person name="Minx P."/>
            <person name="Pepin K.H."/>
            <person name="Johnson M."/>
            <person name="Bhonagiri V."/>
            <person name="Nash W.E."/>
            <person name="Mardis E.R."/>
            <person name="Wilson R.K."/>
        </authorList>
    </citation>
    <scope>NUCLEOTIDE SEQUENCE [LARGE SCALE GENOMIC DNA]</scope>
    <source>
        <strain evidence="9 10">NRL30031/H210</strain>
    </source>
</reference>
<evidence type="ECO:0000313" key="9">
    <source>
        <dbReference type="EMBL" id="EEG33288.1"/>
    </source>
</evidence>
<dbReference type="EMBL" id="ACEN01000073">
    <property type="protein sequence ID" value="EEG33288.1"/>
    <property type="molecule type" value="Genomic_DNA"/>
</dbReference>
<dbReference type="GeneID" id="49971543"/>
<dbReference type="InterPro" id="IPR045584">
    <property type="entry name" value="Pilin-like"/>
</dbReference>
<evidence type="ECO:0000256" key="3">
    <source>
        <dbReference type="ARBA" id="ARBA00022481"/>
    </source>
</evidence>
<dbReference type="InterPro" id="IPR012902">
    <property type="entry name" value="N_methyl_site"/>
</dbReference>
<dbReference type="GO" id="GO:0007155">
    <property type="term" value="P:cell adhesion"/>
    <property type="evidence" value="ECO:0007669"/>
    <property type="project" value="UniProtKB-KW"/>
</dbReference>
<dbReference type="GO" id="GO:0044096">
    <property type="term" value="C:type IV pilus"/>
    <property type="evidence" value="ECO:0007669"/>
    <property type="project" value="TreeGrafter"/>
</dbReference>
<dbReference type="PROSITE" id="PS00409">
    <property type="entry name" value="PROKAR_NTER_METHYL"/>
    <property type="match status" value="1"/>
</dbReference>
<keyword evidence="8" id="KW-1133">Transmembrane helix</keyword>
<organism evidence="9 10">
    <name type="scientific">Neisseria flavescens NRL30031/H210</name>
    <dbReference type="NCBI Taxonomy" id="546264"/>
    <lineage>
        <taxon>Bacteria</taxon>
        <taxon>Pseudomonadati</taxon>
        <taxon>Pseudomonadota</taxon>
        <taxon>Betaproteobacteria</taxon>
        <taxon>Neisseriales</taxon>
        <taxon>Neisseriaceae</taxon>
        <taxon>Neisseria</taxon>
    </lineage>
</organism>
<comment type="subunit">
    <text evidence="2">The pili are polar flexible filaments of about 5.4 nanometers diameter and 2.5 micrometers average length; they consist of only a single polypeptide chain arranged in a helical configuration of five subunits per turn in the assembled pilus.</text>
</comment>
<evidence type="ECO:0000256" key="5">
    <source>
        <dbReference type="ARBA" id="ARBA00023157"/>
    </source>
</evidence>
<keyword evidence="8" id="KW-0812">Transmembrane</keyword>
<dbReference type="PANTHER" id="PTHR30093">
    <property type="entry name" value="GENERAL SECRETION PATHWAY PROTEIN G"/>
    <property type="match status" value="1"/>
</dbReference>
<dbReference type="RefSeq" id="WP_003680873.1">
    <property type="nucleotide sequence ID" value="NZ_ACEN01000073.1"/>
</dbReference>
<dbReference type="PANTHER" id="PTHR30093:SF34">
    <property type="entry name" value="PREPILIN PEPTIDASE-DEPENDENT PROTEIN D"/>
    <property type="match status" value="1"/>
</dbReference>
<dbReference type="Proteomes" id="UP000004457">
    <property type="component" value="Unassembled WGS sequence"/>
</dbReference>
<dbReference type="Gene3D" id="3.30.700.10">
    <property type="entry name" value="Glycoprotein, Type 4 Pilin"/>
    <property type="match status" value="1"/>
</dbReference>
<comment type="caution">
    <text evidence="9">The sequence shown here is derived from an EMBL/GenBank/DDBJ whole genome shotgun (WGS) entry which is preliminary data.</text>
</comment>
<evidence type="ECO:0000313" key="10">
    <source>
        <dbReference type="Proteomes" id="UP000004457"/>
    </source>
</evidence>
<evidence type="ECO:0000256" key="2">
    <source>
        <dbReference type="ARBA" id="ARBA00011156"/>
    </source>
</evidence>
<feature type="compositionally biased region" description="Low complexity" evidence="7">
    <location>
        <begin position="147"/>
        <end position="156"/>
    </location>
</feature>
<evidence type="ECO:0000256" key="6">
    <source>
        <dbReference type="RuleBase" id="RU000389"/>
    </source>
</evidence>
<evidence type="ECO:0000256" key="1">
    <source>
        <dbReference type="ARBA" id="ARBA00005233"/>
    </source>
</evidence>
<dbReference type="SUPFAM" id="SSF54523">
    <property type="entry name" value="Pili subunits"/>
    <property type="match status" value="1"/>
</dbReference>
<dbReference type="AlphaFoldDB" id="C0ENU0"/>
<proteinExistence type="inferred from homology"/>
<dbReference type="Pfam" id="PF00114">
    <property type="entry name" value="Pilin"/>
    <property type="match status" value="1"/>
</dbReference>
<keyword evidence="8" id="KW-0472">Membrane</keyword>
<comment type="similarity">
    <text evidence="1 6">Belongs to the N-Me-Phe pilin family.</text>
</comment>
<keyword evidence="3" id="KW-0488">Methylation</keyword>
<protein>
    <submittedName>
        <fullName evidence="9">Prepilin-type cleavage/methylation N-terminal domain protein</fullName>
    </submittedName>
</protein>
<keyword evidence="4" id="KW-0130">Cell adhesion</keyword>
<keyword evidence="5" id="KW-1015">Disulfide bond</keyword>
<dbReference type="eggNOG" id="COG4969">
    <property type="taxonomic scope" value="Bacteria"/>
</dbReference>
<dbReference type="Pfam" id="PF07963">
    <property type="entry name" value="N_methyl"/>
    <property type="match status" value="1"/>
</dbReference>
<sequence length="156" mass="16115">MKAIQKGFTLIELMIVIAILGILAVVALPAYQDYTVRAKISEGLGLAEPAKLAVAETSAALGGLNKITTTNTGYTFPTGGTKYVSSIAIAAGSGEITVTTKDTGSTTDPVFTLTPNQAHPEDPITWECKSKGGQPKHLPANCRETDTGTSSTGTTS</sequence>
<feature type="transmembrane region" description="Helical" evidence="8">
    <location>
        <begin position="7"/>
        <end position="31"/>
    </location>
</feature>
<evidence type="ECO:0000256" key="7">
    <source>
        <dbReference type="SAM" id="MobiDB-lite"/>
    </source>
</evidence>
<gene>
    <name evidence="9" type="ORF">NEIFLAOT_01627</name>
</gene>
<name>C0ENU0_NEIFL</name>